<gene>
    <name evidence="2" type="ORF">QE152_g10615</name>
</gene>
<dbReference type="CDD" id="cd23992">
    <property type="entry name" value="PBP_GOBP"/>
    <property type="match status" value="1"/>
</dbReference>
<dbReference type="Proteomes" id="UP001458880">
    <property type="component" value="Unassembled WGS sequence"/>
</dbReference>
<keyword evidence="1" id="KW-0732">Signal</keyword>
<dbReference type="SMART" id="SM00708">
    <property type="entry name" value="PhBP"/>
    <property type="match status" value="1"/>
</dbReference>
<accession>A0AAW1LUS5</accession>
<name>A0AAW1LUS5_POPJA</name>
<dbReference type="Gene3D" id="1.10.238.20">
    <property type="entry name" value="Pheromone/general odorant binding protein domain"/>
    <property type="match status" value="1"/>
</dbReference>
<comment type="caution">
    <text evidence="2">The sequence shown here is derived from an EMBL/GenBank/DDBJ whole genome shotgun (WGS) entry which is preliminary data.</text>
</comment>
<keyword evidence="3" id="KW-1185">Reference proteome</keyword>
<reference evidence="2 3" key="1">
    <citation type="journal article" date="2024" name="BMC Genomics">
        <title>De novo assembly and annotation of Popillia japonica's genome with initial clues to its potential as an invasive pest.</title>
        <authorList>
            <person name="Cucini C."/>
            <person name="Boschi S."/>
            <person name="Funari R."/>
            <person name="Cardaioli E."/>
            <person name="Iannotti N."/>
            <person name="Marturano G."/>
            <person name="Paoli F."/>
            <person name="Bruttini M."/>
            <person name="Carapelli A."/>
            <person name="Frati F."/>
            <person name="Nardi F."/>
        </authorList>
    </citation>
    <scope>NUCLEOTIDE SEQUENCE [LARGE SCALE GENOMIC DNA]</scope>
    <source>
        <strain evidence="2">DMR45628</strain>
    </source>
</reference>
<dbReference type="PANTHER" id="PTHR21364:SF2">
    <property type="entry name" value="GENERAL ODORANT-BINDING PROTEIN 19A"/>
    <property type="match status" value="1"/>
</dbReference>
<dbReference type="AlphaFoldDB" id="A0AAW1LUS5"/>
<evidence type="ECO:0000256" key="1">
    <source>
        <dbReference type="SAM" id="SignalP"/>
    </source>
</evidence>
<feature type="chain" id="PRO_5043497702" evidence="1">
    <location>
        <begin position="23"/>
        <end position="146"/>
    </location>
</feature>
<dbReference type="GO" id="GO:0005549">
    <property type="term" value="F:odorant binding"/>
    <property type="evidence" value="ECO:0007669"/>
    <property type="project" value="InterPro"/>
</dbReference>
<dbReference type="InterPro" id="IPR006170">
    <property type="entry name" value="PBP/GOBP"/>
</dbReference>
<sequence length="146" mass="16472">MMPAMAWPYFVLILLSLELAQCAMTEAQIKSTQKLIKRSCKTKMKITNDDELDGMLQGKWDNLSQASKCYLHCCLGMIKMINSDGYLDLESGMAQATRLPPERRASAEKAMQTCVNAGAELTDKCEIAYNICKCVYDFDSKYYIIP</sequence>
<feature type="signal peptide" evidence="1">
    <location>
        <begin position="1"/>
        <end position="22"/>
    </location>
</feature>
<dbReference type="InterPro" id="IPR036728">
    <property type="entry name" value="PBP_GOBP_sf"/>
</dbReference>
<organism evidence="2 3">
    <name type="scientific">Popillia japonica</name>
    <name type="common">Japanese beetle</name>
    <dbReference type="NCBI Taxonomy" id="7064"/>
    <lineage>
        <taxon>Eukaryota</taxon>
        <taxon>Metazoa</taxon>
        <taxon>Ecdysozoa</taxon>
        <taxon>Arthropoda</taxon>
        <taxon>Hexapoda</taxon>
        <taxon>Insecta</taxon>
        <taxon>Pterygota</taxon>
        <taxon>Neoptera</taxon>
        <taxon>Endopterygota</taxon>
        <taxon>Coleoptera</taxon>
        <taxon>Polyphaga</taxon>
        <taxon>Scarabaeiformia</taxon>
        <taxon>Scarabaeidae</taxon>
        <taxon>Rutelinae</taxon>
        <taxon>Popillia</taxon>
    </lineage>
</organism>
<dbReference type="SUPFAM" id="SSF47565">
    <property type="entry name" value="Insect pheromone/odorant-binding proteins"/>
    <property type="match status" value="1"/>
</dbReference>
<protein>
    <submittedName>
        <fullName evidence="2">PBP/GOBP family</fullName>
    </submittedName>
</protein>
<evidence type="ECO:0000313" key="3">
    <source>
        <dbReference type="Proteomes" id="UP001458880"/>
    </source>
</evidence>
<dbReference type="EMBL" id="JASPKY010000098">
    <property type="protein sequence ID" value="KAK9737585.1"/>
    <property type="molecule type" value="Genomic_DNA"/>
</dbReference>
<dbReference type="PANTHER" id="PTHR21364">
    <property type="entry name" value="GENERAL ODORANT-BINDING PROTEIN 19A"/>
    <property type="match status" value="1"/>
</dbReference>
<evidence type="ECO:0000313" key="2">
    <source>
        <dbReference type="EMBL" id="KAK9737585.1"/>
    </source>
</evidence>
<proteinExistence type="predicted"/>
<dbReference type="Pfam" id="PF01395">
    <property type="entry name" value="PBP_GOBP"/>
    <property type="match status" value="1"/>
</dbReference>